<accession>A0A2T2ZUY3</accession>
<evidence type="ECO:0000313" key="2">
    <source>
        <dbReference type="EMBL" id="PSR77323.1"/>
    </source>
</evidence>
<name>A0A2T2ZUY3_9PEZI</name>
<dbReference type="AlphaFoldDB" id="A0A2T2ZUY3"/>
<evidence type="ECO:0008006" key="4">
    <source>
        <dbReference type="Google" id="ProtNLM"/>
    </source>
</evidence>
<protein>
    <recommendedName>
        <fullName evidence="4">Secreted protein</fullName>
    </recommendedName>
</protein>
<reference evidence="2 3" key="1">
    <citation type="journal article" date="2018" name="Mycol. Prog.">
        <title>Coniella lustricola, a new species from submerged detritus.</title>
        <authorList>
            <person name="Raudabaugh D.B."/>
            <person name="Iturriaga T."/>
            <person name="Carver A."/>
            <person name="Mondo S."/>
            <person name="Pangilinan J."/>
            <person name="Lipzen A."/>
            <person name="He G."/>
            <person name="Amirebrahimi M."/>
            <person name="Grigoriev I.V."/>
            <person name="Miller A.N."/>
        </authorList>
    </citation>
    <scope>NUCLEOTIDE SEQUENCE [LARGE SCALE GENOMIC DNA]</scope>
    <source>
        <strain evidence="2 3">B22-T-1</strain>
    </source>
</reference>
<keyword evidence="1" id="KW-0732">Signal</keyword>
<feature type="chain" id="PRO_5015479861" description="Secreted protein" evidence="1">
    <location>
        <begin position="16"/>
        <end position="136"/>
    </location>
</feature>
<dbReference type="InParanoid" id="A0A2T2ZUY3"/>
<feature type="signal peptide" evidence="1">
    <location>
        <begin position="1"/>
        <end position="15"/>
    </location>
</feature>
<dbReference type="EMBL" id="KZ678660">
    <property type="protein sequence ID" value="PSR77323.1"/>
    <property type="molecule type" value="Genomic_DNA"/>
</dbReference>
<evidence type="ECO:0000256" key="1">
    <source>
        <dbReference type="SAM" id="SignalP"/>
    </source>
</evidence>
<dbReference type="Proteomes" id="UP000241462">
    <property type="component" value="Unassembled WGS sequence"/>
</dbReference>
<evidence type="ECO:0000313" key="3">
    <source>
        <dbReference type="Proteomes" id="UP000241462"/>
    </source>
</evidence>
<proteinExistence type="predicted"/>
<sequence>MVSFLFFYFLEEVLALAPYHQNETAFIKLQKVWTWDLSGSQAVHRAGRPAFSFWMTLEARLHPHLPSINISKWPHDLLSCCWVMNGCYLLTSRFVLPLDGNHRCIARRTTHGQKDGASTRLTAVHGAGNIVAPPGV</sequence>
<keyword evidence="3" id="KW-1185">Reference proteome</keyword>
<organism evidence="2 3">
    <name type="scientific">Coniella lustricola</name>
    <dbReference type="NCBI Taxonomy" id="2025994"/>
    <lineage>
        <taxon>Eukaryota</taxon>
        <taxon>Fungi</taxon>
        <taxon>Dikarya</taxon>
        <taxon>Ascomycota</taxon>
        <taxon>Pezizomycotina</taxon>
        <taxon>Sordariomycetes</taxon>
        <taxon>Sordariomycetidae</taxon>
        <taxon>Diaporthales</taxon>
        <taxon>Schizoparmaceae</taxon>
        <taxon>Coniella</taxon>
    </lineage>
</organism>
<gene>
    <name evidence="2" type="ORF">BD289DRAFT_148575</name>
</gene>